<accession>A0A923KPS1</accession>
<name>A0A923KPS1_9FIRM</name>
<comment type="caution">
    <text evidence="2">The sequence shown here is derived from an EMBL/GenBank/DDBJ whole genome shotgun (WGS) entry which is preliminary data.</text>
</comment>
<proteinExistence type="predicted"/>
<reference evidence="2" key="1">
    <citation type="submission" date="2019-10" db="EMBL/GenBank/DDBJ databases">
        <authorList>
            <person name="Ross D.E."/>
            <person name="Gulliver D."/>
        </authorList>
    </citation>
    <scope>NUCLEOTIDE SEQUENCE</scope>
    <source>
        <strain evidence="2">DER-2019</strain>
    </source>
</reference>
<gene>
    <name evidence="2" type="ORF">GH810_08905</name>
</gene>
<keyword evidence="3" id="KW-1185">Reference proteome</keyword>
<protein>
    <submittedName>
        <fullName evidence="2">Uncharacterized protein</fullName>
    </submittedName>
</protein>
<sequence>MKYWVVLLGEKICITFECLCEYINGFLERASDKCKWYTAVALVILIIFIGIDIYECSLNYKAESEIKNTANTVFDPIVEQIDDMNTKDKELMEPLKDMVIEIKPQWVKLALLVSSSIIGIYIDIIKKPMEGIKDIVFDAINKEKDEPMMWVPFWILVVIDISEIILTFT</sequence>
<reference evidence="2" key="2">
    <citation type="submission" date="2020-10" db="EMBL/GenBank/DDBJ databases">
        <title>Comparative genomics of the Acetobacterium genus.</title>
        <authorList>
            <person name="Marshall C."/>
            <person name="May H."/>
            <person name="Norman S."/>
        </authorList>
    </citation>
    <scope>NUCLEOTIDE SEQUENCE</scope>
    <source>
        <strain evidence="2">DER-2019</strain>
    </source>
</reference>
<dbReference type="Proteomes" id="UP000616595">
    <property type="component" value="Unassembled WGS sequence"/>
</dbReference>
<evidence type="ECO:0000256" key="1">
    <source>
        <dbReference type="SAM" id="Phobius"/>
    </source>
</evidence>
<evidence type="ECO:0000313" key="3">
    <source>
        <dbReference type="Proteomes" id="UP000616595"/>
    </source>
</evidence>
<dbReference type="AlphaFoldDB" id="A0A923KPS1"/>
<keyword evidence="1" id="KW-1133">Transmembrane helix</keyword>
<organism evidence="2 3">
    <name type="scientific">Acetobacterium paludosum</name>
    <dbReference type="NCBI Taxonomy" id="52693"/>
    <lineage>
        <taxon>Bacteria</taxon>
        <taxon>Bacillati</taxon>
        <taxon>Bacillota</taxon>
        <taxon>Clostridia</taxon>
        <taxon>Eubacteriales</taxon>
        <taxon>Eubacteriaceae</taxon>
        <taxon>Acetobacterium</taxon>
    </lineage>
</organism>
<feature type="transmembrane region" description="Helical" evidence="1">
    <location>
        <begin position="36"/>
        <end position="54"/>
    </location>
</feature>
<dbReference type="RefSeq" id="WP_148567897.1">
    <property type="nucleotide sequence ID" value="NZ_RXYA01000013.1"/>
</dbReference>
<keyword evidence="1" id="KW-0812">Transmembrane</keyword>
<feature type="transmembrane region" description="Helical" evidence="1">
    <location>
        <begin position="106"/>
        <end position="124"/>
    </location>
</feature>
<feature type="transmembrane region" description="Helical" evidence="1">
    <location>
        <begin position="149"/>
        <end position="168"/>
    </location>
</feature>
<keyword evidence="1" id="KW-0472">Membrane</keyword>
<evidence type="ECO:0000313" key="2">
    <source>
        <dbReference type="EMBL" id="MBC3888424.1"/>
    </source>
</evidence>
<dbReference type="EMBL" id="WJBD01000009">
    <property type="protein sequence ID" value="MBC3888424.1"/>
    <property type="molecule type" value="Genomic_DNA"/>
</dbReference>